<name>A0AA36J5N2_9DINO</name>
<evidence type="ECO:0000256" key="1">
    <source>
        <dbReference type="ARBA" id="ARBA00007797"/>
    </source>
</evidence>
<keyword evidence="5" id="KW-1185">Reference proteome</keyword>
<dbReference type="AlphaFoldDB" id="A0AA36J5N2"/>
<dbReference type="InterPro" id="IPR040155">
    <property type="entry name" value="CEBPZ/Mak21-like"/>
</dbReference>
<dbReference type="GO" id="GO:0005634">
    <property type="term" value="C:nucleus"/>
    <property type="evidence" value="ECO:0007669"/>
    <property type="project" value="UniProtKB-ARBA"/>
</dbReference>
<feature type="compositionally biased region" description="Acidic residues" evidence="2">
    <location>
        <begin position="136"/>
        <end position="150"/>
    </location>
</feature>
<dbReference type="PANTHER" id="PTHR12048:SF0">
    <property type="entry name" value="CCAAT_ENHANCER-BINDING PROTEIN ZETA"/>
    <property type="match status" value="1"/>
</dbReference>
<evidence type="ECO:0000313" key="4">
    <source>
        <dbReference type="EMBL" id="CAJ1398968.1"/>
    </source>
</evidence>
<feature type="compositionally biased region" description="Acidic residues" evidence="2">
    <location>
        <begin position="159"/>
        <end position="198"/>
    </location>
</feature>
<dbReference type="PANTHER" id="PTHR12048">
    <property type="entry name" value="CCAAT-BINDING FACTOR-RELATED"/>
    <property type="match status" value="1"/>
</dbReference>
<proteinExistence type="inferred from homology"/>
<protein>
    <recommendedName>
        <fullName evidence="3">CCAAT-binding factor domain-containing protein</fullName>
    </recommendedName>
</protein>
<dbReference type="Proteomes" id="UP001178507">
    <property type="component" value="Unassembled WGS sequence"/>
</dbReference>
<dbReference type="EMBL" id="CAUJNA010003317">
    <property type="protein sequence ID" value="CAJ1398968.1"/>
    <property type="molecule type" value="Genomic_DNA"/>
</dbReference>
<comment type="similarity">
    <text evidence="1">Belongs to the CBF/MAK21 family.</text>
</comment>
<gene>
    <name evidence="4" type="ORF">EVOR1521_LOCUS22609</name>
</gene>
<evidence type="ECO:0000259" key="3">
    <source>
        <dbReference type="Pfam" id="PF03914"/>
    </source>
</evidence>
<comment type="caution">
    <text evidence="4">The sequence shown here is derived from an EMBL/GenBank/DDBJ whole genome shotgun (WGS) entry which is preliminary data.</text>
</comment>
<evidence type="ECO:0000256" key="2">
    <source>
        <dbReference type="SAM" id="MobiDB-lite"/>
    </source>
</evidence>
<reference evidence="4" key="1">
    <citation type="submission" date="2023-08" db="EMBL/GenBank/DDBJ databases">
        <authorList>
            <person name="Chen Y."/>
            <person name="Shah S."/>
            <person name="Dougan E. K."/>
            <person name="Thang M."/>
            <person name="Chan C."/>
        </authorList>
    </citation>
    <scope>NUCLEOTIDE SEQUENCE</scope>
</reference>
<sequence>MATHYDPLVREPRFSRARNAPLWEIQALSCHVHPTVASYASKLLEAEAFQDVAGNPLDVFSVPELLEQFAYHSKVRKNDKSEKFGRSQKKAAVNSETFLKLKTVQPHERFFKAYFKDPTVQAEQTRKRKAKKREEELVDEEDGQDADAFFDEYLKGEMQDADDVDEDEDEDDDDDMDMDEDGDEDQEENAGGDSDSGDDGVFCEGDADEDEVALQSKGKKDRRETLRGLKRKQKDSSSMFASIDDYQKLLDADG</sequence>
<organism evidence="4 5">
    <name type="scientific">Effrenium voratum</name>
    <dbReference type="NCBI Taxonomy" id="2562239"/>
    <lineage>
        <taxon>Eukaryota</taxon>
        <taxon>Sar</taxon>
        <taxon>Alveolata</taxon>
        <taxon>Dinophyceae</taxon>
        <taxon>Suessiales</taxon>
        <taxon>Symbiodiniaceae</taxon>
        <taxon>Effrenium</taxon>
    </lineage>
</organism>
<dbReference type="InterPro" id="IPR005612">
    <property type="entry name" value="CCAAT-binding_factor"/>
</dbReference>
<dbReference type="Pfam" id="PF03914">
    <property type="entry name" value="CBF"/>
    <property type="match status" value="1"/>
</dbReference>
<evidence type="ECO:0000313" key="5">
    <source>
        <dbReference type="Proteomes" id="UP001178507"/>
    </source>
</evidence>
<feature type="domain" description="CCAAT-binding factor" evidence="3">
    <location>
        <begin position="3"/>
        <end position="40"/>
    </location>
</feature>
<feature type="region of interest" description="Disordered" evidence="2">
    <location>
        <begin position="122"/>
        <end position="238"/>
    </location>
</feature>
<accession>A0AA36J5N2</accession>